<dbReference type="InterPro" id="IPR050492">
    <property type="entry name" value="Bact_metal-bind_prot9"/>
</dbReference>
<evidence type="ECO:0000256" key="5">
    <source>
        <dbReference type="SAM" id="SignalP"/>
    </source>
</evidence>
<dbReference type="GO" id="GO:0030001">
    <property type="term" value="P:metal ion transport"/>
    <property type="evidence" value="ECO:0007669"/>
    <property type="project" value="InterPro"/>
</dbReference>
<evidence type="ECO:0000256" key="4">
    <source>
        <dbReference type="ARBA" id="ARBA00022729"/>
    </source>
</evidence>
<dbReference type="SUPFAM" id="SSF53807">
    <property type="entry name" value="Helical backbone' metal receptor"/>
    <property type="match status" value="1"/>
</dbReference>
<dbReference type="PATRIC" id="fig|477641.3.peg.2326"/>
<organism evidence="6 7">
    <name type="scientific">Modestobacter italicus (strain DSM 44449 / CECT 9708 / BC 501)</name>
    <dbReference type="NCBI Taxonomy" id="2732864"/>
    <lineage>
        <taxon>Bacteria</taxon>
        <taxon>Bacillati</taxon>
        <taxon>Actinomycetota</taxon>
        <taxon>Actinomycetes</taxon>
        <taxon>Geodermatophilales</taxon>
        <taxon>Geodermatophilaceae</taxon>
        <taxon>Modestobacter</taxon>
    </lineage>
</organism>
<evidence type="ECO:0000256" key="1">
    <source>
        <dbReference type="ARBA" id="ARBA00004196"/>
    </source>
</evidence>
<evidence type="ECO:0000313" key="7">
    <source>
        <dbReference type="Proteomes" id="UP000006461"/>
    </source>
</evidence>
<evidence type="ECO:0000313" key="6">
    <source>
        <dbReference type="EMBL" id="CCH87878.1"/>
    </source>
</evidence>
<dbReference type="AlphaFoldDB" id="I4EWW5"/>
<dbReference type="Gene3D" id="3.40.50.1980">
    <property type="entry name" value="Nitrogenase molybdenum iron protein domain"/>
    <property type="match status" value="2"/>
</dbReference>
<evidence type="ECO:0000256" key="3">
    <source>
        <dbReference type="ARBA" id="ARBA00022723"/>
    </source>
</evidence>
<keyword evidence="4 5" id="KW-0732">Signal</keyword>
<reference evidence="6 7" key="1">
    <citation type="journal article" date="2012" name="J. Bacteriol.">
        <title>Genome Sequence of Radiation-Resistant Modestobacter marinus Strain BC501, a Representative Actinobacterium That Thrives on Calcareous Stone Surfaces.</title>
        <authorList>
            <person name="Normand P."/>
            <person name="Gury J."/>
            <person name="Pujic P."/>
            <person name="Chouaia B."/>
            <person name="Crotti E."/>
            <person name="Brusetti L."/>
            <person name="Daffonchio D."/>
            <person name="Vacherie B."/>
            <person name="Barbe V."/>
            <person name="Medigue C."/>
            <person name="Calteau A."/>
            <person name="Ghodhbane-Gtari F."/>
            <person name="Essoussi I."/>
            <person name="Nouioui I."/>
            <person name="Abbassi-Ghozzi I."/>
            <person name="Gtari M."/>
        </authorList>
    </citation>
    <scope>NUCLEOTIDE SEQUENCE [LARGE SCALE GENOMIC DNA]</scope>
    <source>
        <strain evidence="7">BC 501</strain>
    </source>
</reference>
<dbReference type="STRING" id="477641.MODMU_2449"/>
<dbReference type="HOGENOM" id="CLU_016838_0_0_11"/>
<dbReference type="PANTHER" id="PTHR42953">
    <property type="entry name" value="HIGH-AFFINITY ZINC UPTAKE SYSTEM PROTEIN ZNUA-RELATED"/>
    <property type="match status" value="1"/>
</dbReference>
<dbReference type="Pfam" id="PF01297">
    <property type="entry name" value="ZnuA"/>
    <property type="match status" value="1"/>
</dbReference>
<dbReference type="EMBL" id="FO203431">
    <property type="protein sequence ID" value="CCH87878.1"/>
    <property type="molecule type" value="Genomic_DNA"/>
</dbReference>
<protein>
    <submittedName>
        <fullName evidence="6">ABC-type metal ion transport system</fullName>
    </submittedName>
</protein>
<accession>I4EWW5</accession>
<dbReference type="PROSITE" id="PS51257">
    <property type="entry name" value="PROKAR_LIPOPROTEIN"/>
    <property type="match status" value="1"/>
</dbReference>
<dbReference type="Proteomes" id="UP000006461">
    <property type="component" value="Chromosome"/>
</dbReference>
<dbReference type="GO" id="GO:0030313">
    <property type="term" value="C:cell envelope"/>
    <property type="evidence" value="ECO:0007669"/>
    <property type="project" value="UniProtKB-SubCell"/>
</dbReference>
<dbReference type="KEGG" id="mmar:MODMU_2449"/>
<sequence>MRIARTGAAALAASSLLLLAACGSDADAAAEDGVSVVTSTNVYGSIVSAIGGDDVQVTSIISDPSADPHSYEASARTQLAVSEADLVVENGGGYDDFVDTLVSSGDSDAPVVDSVELSGREAEAEAAGEELNEHVWYDLETVGKVSAEIVSQLSDIDPGNAATYEANGADFAEQLQGLVTREQEALPSTRGAGVAITEPVPGYLLDALGAENRTPEEFSEAIEEGGDVAPAVLRETLDLFGSGQVRALVYNGQTTGAETEQVLAAAEAAGVAVVPVTETLPDGADYVSWMQGNIDDVAAALSA</sequence>
<comment type="subcellular location">
    <subcellularLocation>
        <location evidence="1">Cell envelope</location>
    </subcellularLocation>
</comment>
<evidence type="ECO:0000256" key="2">
    <source>
        <dbReference type="ARBA" id="ARBA00022448"/>
    </source>
</evidence>
<keyword evidence="3" id="KW-0479">Metal-binding</keyword>
<dbReference type="OMA" id="LNEHVWY"/>
<gene>
    <name evidence="6" type="ordered locus">MODMU_2449</name>
</gene>
<proteinExistence type="predicted"/>
<keyword evidence="2" id="KW-0813">Transport</keyword>
<dbReference type="InterPro" id="IPR006127">
    <property type="entry name" value="ZnuA-like"/>
</dbReference>
<dbReference type="GO" id="GO:0046872">
    <property type="term" value="F:metal ion binding"/>
    <property type="evidence" value="ECO:0007669"/>
    <property type="project" value="UniProtKB-KW"/>
</dbReference>
<feature type="signal peptide" evidence="5">
    <location>
        <begin position="1"/>
        <end position="20"/>
    </location>
</feature>
<keyword evidence="7" id="KW-1185">Reference proteome</keyword>
<name>I4EWW5_MODI5</name>
<dbReference type="OrthoDB" id="5296019at2"/>
<feature type="chain" id="PRO_5039483786" evidence="5">
    <location>
        <begin position="21"/>
        <end position="303"/>
    </location>
</feature>
<dbReference type="eggNOG" id="COG0803">
    <property type="taxonomic scope" value="Bacteria"/>
</dbReference>
<dbReference type="PANTHER" id="PTHR42953:SF1">
    <property type="entry name" value="METAL-BINDING PROTEIN HI_0362-RELATED"/>
    <property type="match status" value="1"/>
</dbReference>